<evidence type="ECO:0000313" key="2">
    <source>
        <dbReference type="EMBL" id="RDU94570.1"/>
    </source>
</evidence>
<dbReference type="SUPFAM" id="SSF47336">
    <property type="entry name" value="ACP-like"/>
    <property type="match status" value="1"/>
</dbReference>
<organism evidence="2 3">
    <name type="scientific">Trinickia dinghuensis</name>
    <dbReference type="NCBI Taxonomy" id="2291023"/>
    <lineage>
        <taxon>Bacteria</taxon>
        <taxon>Pseudomonadati</taxon>
        <taxon>Pseudomonadota</taxon>
        <taxon>Betaproteobacteria</taxon>
        <taxon>Burkholderiales</taxon>
        <taxon>Burkholderiaceae</taxon>
        <taxon>Trinickia</taxon>
    </lineage>
</organism>
<dbReference type="EMBL" id="QRGA01000034">
    <property type="protein sequence ID" value="RDU94570.1"/>
    <property type="molecule type" value="Genomic_DNA"/>
</dbReference>
<dbReference type="InterPro" id="IPR009081">
    <property type="entry name" value="PP-bd_ACP"/>
</dbReference>
<accession>A0A3D8JNW0</accession>
<reference evidence="2 3" key="1">
    <citation type="submission" date="2018-08" db="EMBL/GenBank/DDBJ databases">
        <title>Paraburkholderia sp. DHOM06 isolated from forest soil.</title>
        <authorList>
            <person name="Gao Z.-H."/>
            <person name="Qiu L.-H."/>
        </authorList>
    </citation>
    <scope>NUCLEOTIDE SEQUENCE [LARGE SCALE GENOMIC DNA]</scope>
    <source>
        <strain evidence="2 3">DHOM06</strain>
    </source>
</reference>
<keyword evidence="3" id="KW-1185">Reference proteome</keyword>
<dbReference type="Gene3D" id="1.10.1200.10">
    <property type="entry name" value="ACP-like"/>
    <property type="match status" value="1"/>
</dbReference>
<dbReference type="RefSeq" id="WP_115537875.1">
    <property type="nucleotide sequence ID" value="NZ_QRGA01000034.1"/>
</dbReference>
<protein>
    <submittedName>
        <fullName evidence="2">Acyl carrier protein</fullName>
    </submittedName>
</protein>
<dbReference type="AlphaFoldDB" id="A0A3D8JNW0"/>
<dbReference type="OrthoDB" id="9009891at2"/>
<dbReference type="Pfam" id="PF00550">
    <property type="entry name" value="PP-binding"/>
    <property type="match status" value="1"/>
</dbReference>
<gene>
    <name evidence="2" type="ORF">DWV00_33290</name>
</gene>
<dbReference type="Proteomes" id="UP000256838">
    <property type="component" value="Unassembled WGS sequence"/>
</dbReference>
<dbReference type="InterPro" id="IPR036736">
    <property type="entry name" value="ACP-like_sf"/>
</dbReference>
<name>A0A3D8JNW0_9BURK</name>
<evidence type="ECO:0000313" key="3">
    <source>
        <dbReference type="Proteomes" id="UP000256838"/>
    </source>
</evidence>
<comment type="caution">
    <text evidence="2">The sequence shown here is derived from an EMBL/GenBank/DDBJ whole genome shotgun (WGS) entry which is preliminary data.</text>
</comment>
<feature type="domain" description="Carrier" evidence="1">
    <location>
        <begin position="15"/>
        <end position="48"/>
    </location>
</feature>
<sequence length="78" mass="8648">METTLVQLSDGVKTMLALDEIDLDVPLSQIGVDSLNVVEMIIICQQVYCNVVNYDEISIDENTTLREIDQQMTALSVG</sequence>
<proteinExistence type="predicted"/>
<evidence type="ECO:0000259" key="1">
    <source>
        <dbReference type="Pfam" id="PF00550"/>
    </source>
</evidence>